<evidence type="ECO:0000256" key="5">
    <source>
        <dbReference type="ARBA" id="ARBA00022729"/>
    </source>
</evidence>
<evidence type="ECO:0000259" key="14">
    <source>
        <dbReference type="Pfam" id="PF07715"/>
    </source>
</evidence>
<evidence type="ECO:0000259" key="13">
    <source>
        <dbReference type="Pfam" id="PF00593"/>
    </source>
</evidence>
<evidence type="ECO:0000256" key="9">
    <source>
        <dbReference type="ARBA" id="ARBA00023237"/>
    </source>
</evidence>
<evidence type="ECO:0000256" key="1">
    <source>
        <dbReference type="ARBA" id="ARBA00004571"/>
    </source>
</evidence>
<keyword evidence="6 11" id="KW-0798">TonB box</keyword>
<dbReference type="PANTHER" id="PTHR30069:SF29">
    <property type="entry name" value="HEMOGLOBIN AND HEMOGLOBIN-HAPTOGLOBIN-BINDING PROTEIN 1-RELATED"/>
    <property type="match status" value="1"/>
</dbReference>
<dbReference type="EMBL" id="VIAR01000013">
    <property type="protein sequence ID" value="TQD34824.1"/>
    <property type="molecule type" value="Genomic_DNA"/>
</dbReference>
<feature type="domain" description="TonB-dependent receptor plug" evidence="14">
    <location>
        <begin position="115"/>
        <end position="223"/>
    </location>
</feature>
<dbReference type="Proteomes" id="UP000317169">
    <property type="component" value="Unassembled WGS sequence"/>
</dbReference>
<dbReference type="AlphaFoldDB" id="A0A507ZFD4"/>
<evidence type="ECO:0000256" key="10">
    <source>
        <dbReference type="PROSITE-ProRule" id="PRU01360"/>
    </source>
</evidence>
<dbReference type="InterPro" id="IPR008969">
    <property type="entry name" value="CarboxyPept-like_regulatory"/>
</dbReference>
<keyword evidence="8" id="KW-0675">Receptor</keyword>
<dbReference type="NCBIfam" id="TIGR04056">
    <property type="entry name" value="OMP_RagA_SusC"/>
    <property type="match status" value="1"/>
</dbReference>
<keyword evidence="4 10" id="KW-0812">Transmembrane</keyword>
<keyword evidence="3 10" id="KW-1134">Transmembrane beta strand</keyword>
<comment type="similarity">
    <text evidence="10 11">Belongs to the TonB-dependent receptor family.</text>
</comment>
<dbReference type="Gene3D" id="2.170.130.10">
    <property type="entry name" value="TonB-dependent receptor, plug domain"/>
    <property type="match status" value="1"/>
</dbReference>
<evidence type="ECO:0000256" key="6">
    <source>
        <dbReference type="ARBA" id="ARBA00023077"/>
    </source>
</evidence>
<dbReference type="PROSITE" id="PS52016">
    <property type="entry name" value="TONB_DEPENDENT_REC_3"/>
    <property type="match status" value="1"/>
</dbReference>
<dbReference type="GO" id="GO:0009279">
    <property type="term" value="C:cell outer membrane"/>
    <property type="evidence" value="ECO:0007669"/>
    <property type="project" value="UniProtKB-SubCell"/>
</dbReference>
<evidence type="ECO:0000313" key="16">
    <source>
        <dbReference type="Proteomes" id="UP000317169"/>
    </source>
</evidence>
<keyword evidence="16" id="KW-1185">Reference proteome</keyword>
<dbReference type="Gene3D" id="2.60.40.1120">
    <property type="entry name" value="Carboxypeptidase-like, regulatory domain"/>
    <property type="match status" value="1"/>
</dbReference>
<evidence type="ECO:0000256" key="11">
    <source>
        <dbReference type="RuleBase" id="RU003357"/>
    </source>
</evidence>
<dbReference type="InterPro" id="IPR000531">
    <property type="entry name" value="Beta-barrel_TonB"/>
</dbReference>
<dbReference type="Pfam" id="PF00593">
    <property type="entry name" value="TonB_dep_Rec_b-barrel"/>
    <property type="match status" value="1"/>
</dbReference>
<evidence type="ECO:0000256" key="8">
    <source>
        <dbReference type="ARBA" id="ARBA00023170"/>
    </source>
</evidence>
<reference evidence="15 16" key="1">
    <citation type="submission" date="2019-06" db="EMBL/GenBank/DDBJ databases">
        <title>Flavibacter putida gen. nov., sp. nov., a novel marine bacterium of the family Flavobacteriaceae isolated from coastal seawater.</title>
        <authorList>
            <person name="Feng X."/>
        </authorList>
    </citation>
    <scope>NUCLEOTIDE SEQUENCE [LARGE SCALE GENOMIC DNA]</scope>
    <source>
        <strain evidence="15 16">PLHSN227</strain>
    </source>
</reference>
<sequence length="1034" mass="112810">MRTKFSGILTLLLAFVVQLTFAQEKTVSGTVSDDQGMPLPGVNVLVKGTQSGTQTDFDGNYTIEVAQGETLTFSYIGFETQEITVGASNTYDVTMQAGTELDEVVVTALGIKRKQDEITTANQVVESEDLVKANNPDVVKGLTGKVTGLNIKQLGSGVSGETSITLRGARSISGDNEALIVIDGAISTAEFLSSIDPNTIESVNVIKGANGAALYGSQGSNGAIIVTTKKGTEGGKMKVSVKSSLDFETVSFVPEKQTRYGQGWAVNNGFENITYENGGWGPEFDGQMVTVGLPQADGSYIMAPYESQGADHIKDFFQTGVTQQNSINISSGSEEGYVFFSAQNQKTEFIIENDELQKSTFNFKGGKTLGNWTVNGNATYSYQTTSESYTSATDGILANLIQASSSIPIERFENSGNEGHWNAYYLNPYWTRDNKRREIDRNRFNLLAEIKYDFNDNINAVVRTNGLFNFTDGLVYNNGYTEPQYIIDLSGGDRSESASYQRYMTKYQRYYTDAILNFDYELNEDFDFDANLGVNNQYLKTSNSSVGGVGLTVPGIYGTDNLAGDFDQARTYENIREERRYGVYGQINVGFRDYLFFNATGRNDWSSTLDPSNNSFFYPSAGLAFVATKAIDGLKSDVLNYAKVSASYVKVGNDYSAAYDNNLLVEQASGFPYDGQNSFVLPKLITDPLLKPEFTSTIEAGINLGFFNDRITLDASYYNGSSTDLVTNIATSNASGLERTVINIGDMDIWGAEVDLGFTPVKNEDFQWDVRVGWSKARTEVTKISDQADEVSLSSGGFAQVYAVEGEQFPTLKATAYERDSQGRVIVDPTSGEPLQASEVKIMGSTTPDYTINLNTSFRYKGFTLAATMDYRTGHVFYSGQRENLTWPGHTVETAAGGRGSFIFPNSAVETAPGSGEYVANTNVPSGGSSGSQYINFWSTMQGIGENHVLDATAFKLRELSLRYDVNKDLLKDTFINSLSVSAIARNLLTVFPEENRGYADPESNFTDGNAQGISTVGQYPSTKSIGMGLNLTF</sequence>
<feature type="signal peptide" evidence="12">
    <location>
        <begin position="1"/>
        <end position="22"/>
    </location>
</feature>
<dbReference type="OrthoDB" id="9768177at2"/>
<keyword evidence="2 10" id="KW-0813">Transport</keyword>
<dbReference type="GO" id="GO:0044718">
    <property type="term" value="P:siderophore transmembrane transport"/>
    <property type="evidence" value="ECO:0007669"/>
    <property type="project" value="TreeGrafter"/>
</dbReference>
<evidence type="ECO:0000256" key="7">
    <source>
        <dbReference type="ARBA" id="ARBA00023136"/>
    </source>
</evidence>
<dbReference type="Pfam" id="PF07715">
    <property type="entry name" value="Plug"/>
    <property type="match status" value="1"/>
</dbReference>
<comment type="caution">
    <text evidence="15">The sequence shown here is derived from an EMBL/GenBank/DDBJ whole genome shotgun (WGS) entry which is preliminary data.</text>
</comment>
<evidence type="ECO:0000256" key="3">
    <source>
        <dbReference type="ARBA" id="ARBA00022452"/>
    </source>
</evidence>
<name>A0A507ZFD4_9FLAO</name>
<dbReference type="Pfam" id="PF13715">
    <property type="entry name" value="CarbopepD_reg_2"/>
    <property type="match status" value="1"/>
</dbReference>
<dbReference type="GO" id="GO:0015344">
    <property type="term" value="F:siderophore uptake transmembrane transporter activity"/>
    <property type="evidence" value="ECO:0007669"/>
    <property type="project" value="TreeGrafter"/>
</dbReference>
<dbReference type="SUPFAM" id="SSF49464">
    <property type="entry name" value="Carboxypeptidase regulatory domain-like"/>
    <property type="match status" value="1"/>
</dbReference>
<evidence type="ECO:0000313" key="15">
    <source>
        <dbReference type="EMBL" id="TQD34824.1"/>
    </source>
</evidence>
<comment type="subcellular location">
    <subcellularLocation>
        <location evidence="1 10">Cell outer membrane</location>
        <topology evidence="1 10">Multi-pass membrane protein</topology>
    </subcellularLocation>
</comment>
<accession>A0A507ZFD4</accession>
<dbReference type="InterPro" id="IPR037066">
    <property type="entry name" value="Plug_dom_sf"/>
</dbReference>
<feature type="domain" description="TonB-dependent receptor-like beta-barrel" evidence="13">
    <location>
        <begin position="423"/>
        <end position="891"/>
    </location>
</feature>
<evidence type="ECO:0000256" key="4">
    <source>
        <dbReference type="ARBA" id="ARBA00022692"/>
    </source>
</evidence>
<keyword evidence="7 10" id="KW-0472">Membrane</keyword>
<protein>
    <submittedName>
        <fullName evidence="15">SusC/RagA family TonB-linked outer membrane protein</fullName>
    </submittedName>
</protein>
<dbReference type="InterPro" id="IPR023996">
    <property type="entry name" value="TonB-dep_OMP_SusC/RagA"/>
</dbReference>
<evidence type="ECO:0000256" key="2">
    <source>
        <dbReference type="ARBA" id="ARBA00022448"/>
    </source>
</evidence>
<dbReference type="RefSeq" id="WP_141422474.1">
    <property type="nucleotide sequence ID" value="NZ_VIAR01000013.1"/>
</dbReference>
<keyword evidence="9 10" id="KW-0998">Cell outer membrane</keyword>
<gene>
    <name evidence="15" type="ORF">FKR84_11560</name>
</gene>
<dbReference type="InterPro" id="IPR039426">
    <property type="entry name" value="TonB-dep_rcpt-like"/>
</dbReference>
<feature type="chain" id="PRO_5021368096" evidence="12">
    <location>
        <begin position="23"/>
        <end position="1034"/>
    </location>
</feature>
<evidence type="ECO:0000256" key="12">
    <source>
        <dbReference type="SAM" id="SignalP"/>
    </source>
</evidence>
<dbReference type="SUPFAM" id="SSF56935">
    <property type="entry name" value="Porins"/>
    <property type="match status" value="1"/>
</dbReference>
<dbReference type="FunFam" id="2.60.40.1120:FF:000003">
    <property type="entry name" value="Outer membrane protein Omp121"/>
    <property type="match status" value="1"/>
</dbReference>
<proteinExistence type="inferred from homology"/>
<dbReference type="PANTHER" id="PTHR30069">
    <property type="entry name" value="TONB-DEPENDENT OUTER MEMBRANE RECEPTOR"/>
    <property type="match status" value="1"/>
</dbReference>
<dbReference type="InterPro" id="IPR036942">
    <property type="entry name" value="Beta-barrel_TonB_sf"/>
</dbReference>
<dbReference type="Gene3D" id="2.40.170.20">
    <property type="entry name" value="TonB-dependent receptor, beta-barrel domain"/>
    <property type="match status" value="1"/>
</dbReference>
<organism evidence="15 16">
    <name type="scientific">Haloflavibacter putidus</name>
    <dbReference type="NCBI Taxonomy" id="2576776"/>
    <lineage>
        <taxon>Bacteria</taxon>
        <taxon>Pseudomonadati</taxon>
        <taxon>Bacteroidota</taxon>
        <taxon>Flavobacteriia</taxon>
        <taxon>Flavobacteriales</taxon>
        <taxon>Flavobacteriaceae</taxon>
        <taxon>Haloflavibacter</taxon>
    </lineage>
</organism>
<keyword evidence="5 12" id="KW-0732">Signal</keyword>
<dbReference type="InterPro" id="IPR012910">
    <property type="entry name" value="Plug_dom"/>
</dbReference>